<feature type="transmembrane region" description="Helical" evidence="1">
    <location>
        <begin position="86"/>
        <end position="105"/>
    </location>
</feature>
<feature type="transmembrane region" description="Helical" evidence="1">
    <location>
        <begin position="48"/>
        <end position="66"/>
    </location>
</feature>
<dbReference type="Proteomes" id="UP001209701">
    <property type="component" value="Unassembled WGS sequence"/>
</dbReference>
<organism evidence="2 3">
    <name type="scientific">Roseateles oligotrophus</name>
    <dbReference type="NCBI Taxonomy" id="1769250"/>
    <lineage>
        <taxon>Bacteria</taxon>
        <taxon>Pseudomonadati</taxon>
        <taxon>Pseudomonadota</taxon>
        <taxon>Betaproteobacteria</taxon>
        <taxon>Burkholderiales</taxon>
        <taxon>Sphaerotilaceae</taxon>
        <taxon>Roseateles</taxon>
    </lineage>
</organism>
<protein>
    <submittedName>
        <fullName evidence="2">Uncharacterized protein</fullName>
    </submittedName>
</protein>
<name>A0ABT2YKK5_9BURK</name>
<keyword evidence="1" id="KW-0812">Transmembrane</keyword>
<feature type="transmembrane region" description="Helical" evidence="1">
    <location>
        <begin position="153"/>
        <end position="173"/>
    </location>
</feature>
<keyword evidence="1" id="KW-0472">Membrane</keyword>
<sequence length="277" mass="30710">MMTLDVSTWWSLLCAVALFNIAAWLMSSVALYRRQALLPPRAYSMRRLQLVLSAAYVLGCAFRSALPVFDVPRLCLIDSWLSSVVVGRSVATIAELCFVAQWALMLHEVSGSTGSRVGGFAALLIVPLIAVAETFSWYSVLTTSNIGHVVEESLWGLSAALLAVSLMLIWPRLSAKQRPLLSAWCLIGLAYVAFMFMVDVPMYWSRWLADEASGRNYLSVYQGFADVSGRWTVSHRLQDWQSEMVWMTAYFSVAVWLSIALVHAPVAQARLETSSGV</sequence>
<feature type="transmembrane region" description="Helical" evidence="1">
    <location>
        <begin position="6"/>
        <end position="27"/>
    </location>
</feature>
<dbReference type="EMBL" id="JAJIRN010000009">
    <property type="protein sequence ID" value="MCV2370501.1"/>
    <property type="molecule type" value="Genomic_DNA"/>
</dbReference>
<reference evidence="2 3" key="1">
    <citation type="submission" date="2021-11" db="EMBL/GenBank/DDBJ databases">
        <authorList>
            <person name="Liang Q."/>
            <person name="Mou H."/>
            <person name="Liu Z."/>
        </authorList>
    </citation>
    <scope>NUCLEOTIDE SEQUENCE [LARGE SCALE GENOMIC DNA]</scope>
    <source>
        <strain evidence="2 3">CHU3</strain>
    </source>
</reference>
<feature type="transmembrane region" description="Helical" evidence="1">
    <location>
        <begin position="117"/>
        <end position="141"/>
    </location>
</feature>
<evidence type="ECO:0000313" key="3">
    <source>
        <dbReference type="Proteomes" id="UP001209701"/>
    </source>
</evidence>
<comment type="caution">
    <text evidence="2">The sequence shown here is derived from an EMBL/GenBank/DDBJ whole genome shotgun (WGS) entry which is preliminary data.</text>
</comment>
<proteinExistence type="predicted"/>
<evidence type="ECO:0000313" key="2">
    <source>
        <dbReference type="EMBL" id="MCV2370501.1"/>
    </source>
</evidence>
<keyword evidence="3" id="KW-1185">Reference proteome</keyword>
<accession>A0ABT2YKK5</accession>
<dbReference type="RefSeq" id="WP_263573083.1">
    <property type="nucleotide sequence ID" value="NZ_JAJIRN010000009.1"/>
</dbReference>
<gene>
    <name evidence="2" type="ORF">LNV07_20660</name>
</gene>
<feature type="transmembrane region" description="Helical" evidence="1">
    <location>
        <begin position="244"/>
        <end position="264"/>
    </location>
</feature>
<keyword evidence="1" id="KW-1133">Transmembrane helix</keyword>
<feature type="transmembrane region" description="Helical" evidence="1">
    <location>
        <begin position="180"/>
        <end position="198"/>
    </location>
</feature>
<evidence type="ECO:0000256" key="1">
    <source>
        <dbReference type="SAM" id="Phobius"/>
    </source>
</evidence>